<organism evidence="2 3">
    <name type="scientific">Sanguibacter keddieii (strain ATCC 51767 / DSM 10542 / NCFB 3025 / ST-74)</name>
    <dbReference type="NCBI Taxonomy" id="446469"/>
    <lineage>
        <taxon>Bacteria</taxon>
        <taxon>Bacillati</taxon>
        <taxon>Actinomycetota</taxon>
        <taxon>Actinomycetes</taxon>
        <taxon>Micrococcales</taxon>
        <taxon>Sanguibacteraceae</taxon>
        <taxon>Sanguibacter</taxon>
    </lineage>
</organism>
<evidence type="ECO:0000313" key="2">
    <source>
        <dbReference type="EMBL" id="ACZ21791.1"/>
    </source>
</evidence>
<reference evidence="2 3" key="1">
    <citation type="journal article" date="2009" name="Stand. Genomic Sci.">
        <title>Complete genome sequence of Sanguibacter keddieii type strain (ST-74).</title>
        <authorList>
            <person name="Ivanova N."/>
            <person name="Sikorski J."/>
            <person name="Sims D."/>
            <person name="Brettin T."/>
            <person name="Detter J.C."/>
            <person name="Han C."/>
            <person name="Lapidus A."/>
            <person name="Copeland A."/>
            <person name="Glavina Del Rio T."/>
            <person name="Nolan M."/>
            <person name="Chen F."/>
            <person name="Lucas S."/>
            <person name="Tice H."/>
            <person name="Cheng J.F."/>
            <person name="Bruce D."/>
            <person name="Goodwin L."/>
            <person name="Pitluck S."/>
            <person name="Pati A."/>
            <person name="Mavromatis K."/>
            <person name="Chen A."/>
            <person name="Palaniappan K."/>
            <person name="D'haeseleer P."/>
            <person name="Chain P."/>
            <person name="Bristow J."/>
            <person name="Eisen J.A."/>
            <person name="Markowitz V."/>
            <person name="Hugenholtz P."/>
            <person name="Goker M."/>
            <person name="Pukall R."/>
            <person name="Klenk H.P."/>
            <person name="Kyrpides N.C."/>
        </authorList>
    </citation>
    <scope>NUCLEOTIDE SEQUENCE [LARGE SCALE GENOMIC DNA]</scope>
    <source>
        <strain evidence="3">ATCC 51767 / DSM 10542 / NCFB 3025 / ST-74</strain>
    </source>
</reference>
<dbReference type="eggNOG" id="ENOG50338F8">
    <property type="taxonomic scope" value="Bacteria"/>
</dbReference>
<sequence>MVWIVLLATCAVVVPTAWWLVRRTRRARRQRAALARTTLRLPTRRLPTHRLTTHRLPTLRRPPVETDPFEMLTLQFRLSTLATQIQRIEQDQSTLARAHHLRATQYAYDTVLRQACTLVGLTELSGSHRPGATVSDTWVVDEDERMRQELELCARGWSW</sequence>
<feature type="transmembrane region" description="Helical" evidence="1">
    <location>
        <begin position="6"/>
        <end position="21"/>
    </location>
</feature>
<dbReference type="KEGG" id="ske:Sked_18650"/>
<keyword evidence="1" id="KW-0812">Transmembrane</keyword>
<dbReference type="AlphaFoldDB" id="D1BH71"/>
<dbReference type="Proteomes" id="UP000000322">
    <property type="component" value="Chromosome"/>
</dbReference>
<protein>
    <submittedName>
        <fullName evidence="2">Uncharacterized protein</fullName>
    </submittedName>
</protein>
<keyword evidence="1" id="KW-0472">Membrane</keyword>
<accession>D1BH71</accession>
<evidence type="ECO:0000313" key="3">
    <source>
        <dbReference type="Proteomes" id="UP000000322"/>
    </source>
</evidence>
<name>D1BH71_SANKS</name>
<keyword evidence="1" id="KW-1133">Transmembrane helix</keyword>
<keyword evidence="3" id="KW-1185">Reference proteome</keyword>
<proteinExistence type="predicted"/>
<dbReference type="EMBL" id="CP001819">
    <property type="protein sequence ID" value="ACZ21791.1"/>
    <property type="molecule type" value="Genomic_DNA"/>
</dbReference>
<dbReference type="HOGENOM" id="CLU_153727_0_0_11"/>
<gene>
    <name evidence="2" type="ordered locus">Sked_18650</name>
</gene>
<evidence type="ECO:0000256" key="1">
    <source>
        <dbReference type="SAM" id="Phobius"/>
    </source>
</evidence>